<dbReference type="InterPro" id="IPR020013">
    <property type="entry name" value="Flagellar_FlgE/F/G"/>
</dbReference>
<evidence type="ECO:0000256" key="2">
    <source>
        <dbReference type="ARBA" id="ARBA00009677"/>
    </source>
</evidence>
<evidence type="ECO:0000256" key="5">
    <source>
        <dbReference type="RuleBase" id="RU362116"/>
    </source>
</evidence>
<dbReference type="GO" id="GO:0071978">
    <property type="term" value="P:bacterial-type flagellum-dependent swarming motility"/>
    <property type="evidence" value="ECO:0007669"/>
    <property type="project" value="TreeGrafter"/>
</dbReference>
<keyword evidence="10" id="KW-0966">Cell projection</keyword>
<feature type="domain" description="Flagellar hook protein FlgE/F/G-like D1" evidence="9">
    <location>
        <begin position="83"/>
        <end position="145"/>
    </location>
</feature>
<reference evidence="10 11" key="1">
    <citation type="submission" date="2020-04" db="EMBL/GenBank/DDBJ databases">
        <authorList>
            <person name="De Canck E."/>
        </authorList>
    </citation>
    <scope>NUCLEOTIDE SEQUENCE [LARGE SCALE GENOMIC DNA]</scope>
    <source>
        <strain evidence="10 11">LMG 28138</strain>
    </source>
</reference>
<keyword evidence="10" id="KW-0282">Flagellum</keyword>
<dbReference type="Proteomes" id="UP000494115">
    <property type="component" value="Unassembled WGS sequence"/>
</dbReference>
<evidence type="ECO:0000313" key="11">
    <source>
        <dbReference type="Proteomes" id="UP000494115"/>
    </source>
</evidence>
<dbReference type="GO" id="GO:0009425">
    <property type="term" value="C:bacterial-type flagellum basal body"/>
    <property type="evidence" value="ECO:0007669"/>
    <property type="project" value="UniProtKB-SubCell"/>
</dbReference>
<dbReference type="RefSeq" id="WP_175103073.1">
    <property type="nucleotide sequence ID" value="NZ_CADIKM010000002.1"/>
</dbReference>
<keyword evidence="4 5" id="KW-0975">Bacterial flagellum</keyword>
<dbReference type="PANTHER" id="PTHR30435:SF1">
    <property type="entry name" value="FLAGELLAR HOOK PROTEIN FLGE"/>
    <property type="match status" value="1"/>
</dbReference>
<dbReference type="NCBIfam" id="NF004238">
    <property type="entry name" value="PRK05682.1-1"/>
    <property type="match status" value="1"/>
</dbReference>
<dbReference type="GO" id="GO:0009424">
    <property type="term" value="C:bacterial-type flagellum hook"/>
    <property type="evidence" value="ECO:0007669"/>
    <property type="project" value="TreeGrafter"/>
</dbReference>
<keyword evidence="11" id="KW-1185">Reference proteome</keyword>
<evidence type="ECO:0000259" key="9">
    <source>
        <dbReference type="Pfam" id="PF22692"/>
    </source>
</evidence>
<evidence type="ECO:0000256" key="1">
    <source>
        <dbReference type="ARBA" id="ARBA00004117"/>
    </source>
</evidence>
<accession>A0A6S7AUJ3</accession>
<dbReference type="Pfam" id="PF06429">
    <property type="entry name" value="Flg_bbr_C"/>
    <property type="match status" value="1"/>
</dbReference>
<dbReference type="Pfam" id="PF22692">
    <property type="entry name" value="LlgE_F_G_D1"/>
    <property type="match status" value="1"/>
</dbReference>
<dbReference type="GO" id="GO:0005829">
    <property type="term" value="C:cytosol"/>
    <property type="evidence" value="ECO:0007669"/>
    <property type="project" value="TreeGrafter"/>
</dbReference>
<feature type="domain" description="Flagellar hook protein FlgE D2" evidence="8">
    <location>
        <begin position="162"/>
        <end position="318"/>
    </location>
</feature>
<dbReference type="PROSITE" id="PS00588">
    <property type="entry name" value="FLAGELLA_BB_ROD"/>
    <property type="match status" value="1"/>
</dbReference>
<dbReference type="Pfam" id="PF07559">
    <property type="entry name" value="FlgE_D2"/>
    <property type="match status" value="1"/>
</dbReference>
<dbReference type="NCBIfam" id="TIGR03506">
    <property type="entry name" value="FlgEFG_subfam"/>
    <property type="match status" value="1"/>
</dbReference>
<evidence type="ECO:0000259" key="8">
    <source>
        <dbReference type="Pfam" id="PF07559"/>
    </source>
</evidence>
<evidence type="ECO:0000256" key="4">
    <source>
        <dbReference type="ARBA" id="ARBA00023143"/>
    </source>
</evidence>
<evidence type="ECO:0000256" key="3">
    <source>
        <dbReference type="ARBA" id="ARBA00019015"/>
    </source>
</evidence>
<dbReference type="Gene3D" id="2.60.98.20">
    <property type="entry name" value="Flagellar hook protein FlgE"/>
    <property type="match status" value="1"/>
</dbReference>
<sequence>MGYSQALSGLSAASTELDVVGNNIANSSTYGFKEGSAEFADMYANTVATAVTAPVGTGVRTVGVAQEFGQGTFTTTGGEYDVAINGNGFFRLEQNGTVEYSRNGQFHTDSNGFIINAEGANLTGYPAGANGVIATTNPQPLQVPDGNIPPQASTTITATSLNLDSSEATPTVTPFDPTNSQSYNYSTQMTTYDSLGDAHTVNTYFVRNPQPTPPVTPATVSYTVYAQEDGTMITPPAPPAATPAAAAGTVGTLTFSSTGTLTSFTDPYGVAGANPAAVTMSLTSATGSNTPTNITFDLTGATAFGGTGDSANLQPNGYAAGNFVGVAIAADGTVQGTYSNGQTLTLGQIVLASFNNDNGLAPVGNNAWVQTAASGQPSVGAPESGTLGALTSGQLENSNVDLTNSLVDLITAQRFYQANAQSIKTQQTVDQTLLQM</sequence>
<dbReference type="InterPro" id="IPR019776">
    <property type="entry name" value="Flagellar_basal_body_rod_CS"/>
</dbReference>
<dbReference type="SUPFAM" id="SSF117143">
    <property type="entry name" value="Flagellar hook protein flgE"/>
    <property type="match status" value="1"/>
</dbReference>
<dbReference type="InterPro" id="IPR037058">
    <property type="entry name" value="Falgellar_hook_FlgE_sf"/>
</dbReference>
<dbReference type="InterPro" id="IPR010930">
    <property type="entry name" value="Flg_bb/hook_C_dom"/>
</dbReference>
<dbReference type="PANTHER" id="PTHR30435">
    <property type="entry name" value="FLAGELLAR PROTEIN"/>
    <property type="match status" value="1"/>
</dbReference>
<keyword evidence="10" id="KW-0969">Cilium</keyword>
<feature type="domain" description="Flagellar basal-body/hook protein C-terminal" evidence="7">
    <location>
        <begin position="392"/>
        <end position="436"/>
    </location>
</feature>
<proteinExistence type="inferred from homology"/>
<evidence type="ECO:0000259" key="7">
    <source>
        <dbReference type="Pfam" id="PF06429"/>
    </source>
</evidence>
<dbReference type="InterPro" id="IPR053967">
    <property type="entry name" value="LlgE_F_G-like_D1"/>
</dbReference>
<evidence type="ECO:0000259" key="6">
    <source>
        <dbReference type="Pfam" id="PF00460"/>
    </source>
</evidence>
<organism evidence="10 11">
    <name type="scientific">Pararobbsia alpina</name>
    <dbReference type="NCBI Taxonomy" id="621374"/>
    <lineage>
        <taxon>Bacteria</taxon>
        <taxon>Pseudomonadati</taxon>
        <taxon>Pseudomonadota</taxon>
        <taxon>Betaproteobacteria</taxon>
        <taxon>Burkholderiales</taxon>
        <taxon>Burkholderiaceae</taxon>
        <taxon>Pararobbsia</taxon>
    </lineage>
</organism>
<dbReference type="InterPro" id="IPR037925">
    <property type="entry name" value="FlgE/F/G-like"/>
</dbReference>
<feature type="domain" description="Flagellar basal body rod protein N-terminal" evidence="6">
    <location>
        <begin position="6"/>
        <end position="33"/>
    </location>
</feature>
<dbReference type="Pfam" id="PF00460">
    <property type="entry name" value="Flg_bb_rod"/>
    <property type="match status" value="1"/>
</dbReference>
<comment type="subcellular location">
    <subcellularLocation>
        <location evidence="1 5">Bacterial flagellum basal body</location>
    </subcellularLocation>
</comment>
<gene>
    <name evidence="10" type="primary">flgE</name>
    <name evidence="10" type="ORF">LMG28138_00511</name>
</gene>
<dbReference type="InterPro" id="IPR011491">
    <property type="entry name" value="FlgE_D2"/>
</dbReference>
<evidence type="ECO:0000313" key="10">
    <source>
        <dbReference type="EMBL" id="CAB3778556.1"/>
    </source>
</evidence>
<dbReference type="InterPro" id="IPR001444">
    <property type="entry name" value="Flag_bb_rod_N"/>
</dbReference>
<comment type="function">
    <text evidence="5">A flexible structure which links the flagellar filament to the drive apparatus in the basal body.</text>
</comment>
<dbReference type="EMBL" id="CADIKM010000002">
    <property type="protein sequence ID" value="CAB3778556.1"/>
    <property type="molecule type" value="Genomic_DNA"/>
</dbReference>
<dbReference type="AlphaFoldDB" id="A0A6S7AUJ3"/>
<comment type="similarity">
    <text evidence="2 5">Belongs to the flagella basal body rod proteins family.</text>
</comment>
<name>A0A6S7AUJ3_9BURK</name>
<protein>
    <recommendedName>
        <fullName evidence="3 5">Flagellar hook protein FlgE</fullName>
    </recommendedName>
</protein>